<dbReference type="AlphaFoldDB" id="A0A412GYZ7"/>
<accession>A0A412GYZ7</accession>
<evidence type="ECO:0000313" key="2">
    <source>
        <dbReference type="Proteomes" id="UP000285864"/>
    </source>
</evidence>
<reference evidence="1 2" key="1">
    <citation type="submission" date="2018-08" db="EMBL/GenBank/DDBJ databases">
        <title>A genome reference for cultivated species of the human gut microbiota.</title>
        <authorList>
            <person name="Zou Y."/>
            <person name="Xue W."/>
            <person name="Luo G."/>
        </authorList>
    </citation>
    <scope>NUCLEOTIDE SEQUENCE [LARGE SCALE GENOMIC DNA]</scope>
    <source>
        <strain evidence="1 2">AF24-2</strain>
    </source>
</reference>
<comment type="caution">
    <text evidence="1">The sequence shown here is derived from an EMBL/GenBank/DDBJ whole genome shotgun (WGS) entry which is preliminary data.</text>
</comment>
<keyword evidence="2" id="KW-1185">Reference proteome</keyword>
<evidence type="ECO:0000313" key="1">
    <source>
        <dbReference type="EMBL" id="RGS00240.1"/>
    </source>
</evidence>
<organism evidence="1 2">
    <name type="scientific">Phocaeicola coprocola</name>
    <dbReference type="NCBI Taxonomy" id="310298"/>
    <lineage>
        <taxon>Bacteria</taxon>
        <taxon>Pseudomonadati</taxon>
        <taxon>Bacteroidota</taxon>
        <taxon>Bacteroidia</taxon>
        <taxon>Bacteroidales</taxon>
        <taxon>Bacteroidaceae</taxon>
        <taxon>Phocaeicola</taxon>
    </lineage>
</organism>
<proteinExistence type="predicted"/>
<protein>
    <submittedName>
        <fullName evidence="1">Uncharacterized protein</fullName>
    </submittedName>
</protein>
<dbReference type="RefSeq" id="WP_118482746.1">
    <property type="nucleotide sequence ID" value="NZ_QRUU01000002.1"/>
</dbReference>
<dbReference type="EMBL" id="QRUU01000002">
    <property type="protein sequence ID" value="RGS00240.1"/>
    <property type="molecule type" value="Genomic_DNA"/>
</dbReference>
<dbReference type="Proteomes" id="UP000285864">
    <property type="component" value="Unassembled WGS sequence"/>
</dbReference>
<name>A0A412GYZ7_9BACT</name>
<gene>
    <name evidence="1" type="ORF">DWY20_00985</name>
</gene>
<sequence length="332" mass="38716">MNLISKCIRFIPYHLYKAKSLSRKVVECKLLKYYSDKSENTTSVTNENSTTLIFMVDGRMIHGGLSDRLRGMISIYKYAKEHNYDFKIYHRYPFALEDFYIPSKIDWRIQNQDLKYNLKEAQPVFVESLGYLFENYTITRVLDDQIKADGRQYHIYTNVDLAGNQFNKYFNELFTESPYLHASVINLQGMLPHKYNAMVFRFQQLLGDFSEGHYPTLSKKEQIALIKKCINKVKDIQSKQKEKLPFLIASDSSTFLNEVVKLPNVYTIPGKVVHMDYSISEKENVYLKSFLDLTLLSHAQCVYLLKTGKMYKSGFALRAALIGNSLYKEISF</sequence>